<dbReference type="AlphaFoldDB" id="A0A8T0PIC9"/>
<name>A0A8T0PIC9_PANVG</name>
<keyword evidence="2" id="KW-0863">Zinc-finger</keyword>
<evidence type="ECO:0000256" key="1">
    <source>
        <dbReference type="ARBA" id="ARBA00022723"/>
    </source>
</evidence>
<proteinExistence type="predicted"/>
<dbReference type="GO" id="GO:0061630">
    <property type="term" value="F:ubiquitin protein ligase activity"/>
    <property type="evidence" value="ECO:0007669"/>
    <property type="project" value="TreeGrafter"/>
</dbReference>
<comment type="caution">
    <text evidence="5">The sequence shown here is derived from an EMBL/GenBank/DDBJ whole genome shotgun (WGS) entry which is preliminary data.</text>
</comment>
<keyword evidence="6" id="KW-1185">Reference proteome</keyword>
<protein>
    <recommendedName>
        <fullName evidence="4">E3 ubiquitin-protein ligase Sina-like RING finger domain-containing protein</fullName>
    </recommendedName>
</protein>
<dbReference type="PANTHER" id="PTHR10315">
    <property type="entry name" value="E3 UBIQUITIN PROTEIN LIGASE SIAH"/>
    <property type="match status" value="1"/>
</dbReference>
<evidence type="ECO:0000313" key="5">
    <source>
        <dbReference type="EMBL" id="KAG2560389.1"/>
    </source>
</evidence>
<dbReference type="InterPro" id="IPR049548">
    <property type="entry name" value="Sina-like_RING"/>
</dbReference>
<organism evidence="5 6">
    <name type="scientific">Panicum virgatum</name>
    <name type="common">Blackwell switchgrass</name>
    <dbReference type="NCBI Taxonomy" id="38727"/>
    <lineage>
        <taxon>Eukaryota</taxon>
        <taxon>Viridiplantae</taxon>
        <taxon>Streptophyta</taxon>
        <taxon>Embryophyta</taxon>
        <taxon>Tracheophyta</taxon>
        <taxon>Spermatophyta</taxon>
        <taxon>Magnoliopsida</taxon>
        <taxon>Liliopsida</taxon>
        <taxon>Poales</taxon>
        <taxon>Poaceae</taxon>
        <taxon>PACMAD clade</taxon>
        <taxon>Panicoideae</taxon>
        <taxon>Panicodae</taxon>
        <taxon>Paniceae</taxon>
        <taxon>Panicinae</taxon>
        <taxon>Panicum</taxon>
        <taxon>Panicum sect. Hiantes</taxon>
    </lineage>
</organism>
<dbReference type="GO" id="GO:0008270">
    <property type="term" value="F:zinc ion binding"/>
    <property type="evidence" value="ECO:0007669"/>
    <property type="project" value="UniProtKB-KW"/>
</dbReference>
<dbReference type="CDD" id="cd16571">
    <property type="entry name" value="RING-HC_SIAHs"/>
    <property type="match status" value="1"/>
</dbReference>
<evidence type="ECO:0000259" key="4">
    <source>
        <dbReference type="Pfam" id="PF21362"/>
    </source>
</evidence>
<dbReference type="EMBL" id="CM029051">
    <property type="protein sequence ID" value="KAG2560389.1"/>
    <property type="molecule type" value="Genomic_DNA"/>
</dbReference>
<dbReference type="GO" id="GO:0005737">
    <property type="term" value="C:cytoplasm"/>
    <property type="evidence" value="ECO:0007669"/>
    <property type="project" value="TreeGrafter"/>
</dbReference>
<dbReference type="InterPro" id="IPR013083">
    <property type="entry name" value="Znf_RING/FYVE/PHD"/>
</dbReference>
<keyword evidence="3" id="KW-0862">Zinc</keyword>
<evidence type="ECO:0000256" key="2">
    <source>
        <dbReference type="ARBA" id="ARBA00022771"/>
    </source>
</evidence>
<sequence>MAPASSAHVRPASTAAAVSDLTLADRDFLECSICFLPLKPPIFQCAVGHVLCSPCRDKLKDAGRCHLCGVALAGGYRRCHAMERVVDSDPPAYHALEEHLRECIHAPCHCPPGSDACGFVGSTAALLDHSTRRSACGFVGSTAALLDHVAGSAHRWPHVAQPSPPGRSAASGTSSSVVWLRDGFNFVVSHGRTHVFLLNVVHHPFCSAISVICIRPRAAAAAAAAAAKEIKCELEYYLQQRDESGLLVTYTRTTEFQVACSDPSDGLPDPNESYQLIVPKYVYREEVHMPVDVRFAIE</sequence>
<reference evidence="5" key="1">
    <citation type="submission" date="2020-05" db="EMBL/GenBank/DDBJ databases">
        <title>WGS assembly of Panicum virgatum.</title>
        <authorList>
            <person name="Lovell J.T."/>
            <person name="Jenkins J."/>
            <person name="Shu S."/>
            <person name="Juenger T.E."/>
            <person name="Schmutz J."/>
        </authorList>
    </citation>
    <scope>NUCLEOTIDE SEQUENCE</scope>
    <source>
        <strain evidence="5">AP13</strain>
    </source>
</reference>
<dbReference type="PANTHER" id="PTHR10315:SF96">
    <property type="entry name" value="SIAH-TYPE DOMAIN-CONTAINING PROTEIN"/>
    <property type="match status" value="1"/>
</dbReference>
<keyword evidence="1" id="KW-0479">Metal-binding</keyword>
<dbReference type="Proteomes" id="UP000823388">
    <property type="component" value="Chromosome 8K"/>
</dbReference>
<dbReference type="SUPFAM" id="SSF49599">
    <property type="entry name" value="TRAF domain-like"/>
    <property type="match status" value="2"/>
</dbReference>
<dbReference type="InterPro" id="IPR052088">
    <property type="entry name" value="E3_ubiquitin-ligase_SINA"/>
</dbReference>
<gene>
    <name evidence="5" type="ORF">PVAP13_8KG060000</name>
</gene>
<dbReference type="Pfam" id="PF21362">
    <property type="entry name" value="Sina_RING"/>
    <property type="match status" value="1"/>
</dbReference>
<evidence type="ECO:0000256" key="3">
    <source>
        <dbReference type="ARBA" id="ARBA00022833"/>
    </source>
</evidence>
<accession>A0A8T0PIC9</accession>
<evidence type="ECO:0000313" key="6">
    <source>
        <dbReference type="Proteomes" id="UP000823388"/>
    </source>
</evidence>
<feature type="domain" description="E3 ubiquitin-protein ligase Sina-like RING finger" evidence="4">
    <location>
        <begin position="31"/>
        <end position="68"/>
    </location>
</feature>
<dbReference type="Gene3D" id="3.30.40.10">
    <property type="entry name" value="Zinc/RING finger domain, C3HC4 (zinc finger)"/>
    <property type="match status" value="2"/>
</dbReference>